<dbReference type="AlphaFoldDB" id="A0A151X7Y6"/>
<evidence type="ECO:0000313" key="2">
    <source>
        <dbReference type="EMBL" id="KYQ56491.1"/>
    </source>
</evidence>
<evidence type="ECO:0000313" key="3">
    <source>
        <dbReference type="Proteomes" id="UP000075809"/>
    </source>
</evidence>
<proteinExistence type="predicted"/>
<feature type="compositionally biased region" description="Basic and acidic residues" evidence="1">
    <location>
        <begin position="143"/>
        <end position="162"/>
    </location>
</feature>
<sequence>MADFRHRISTAKCAKRKKRTIRLSTHEIFDPHVCPQMMSAHRVRIKSSLEDDLKNYRIHKRLSSHLPYRCPLLLRYLVTQPIPWRSHVSTVLPAISAGVDEGLKGKEKEDARVASSLRFPPRRTPAYSAPQPNDGRRSLQVAHETDAQVREERNLSEERQTR</sequence>
<accession>A0A151X7Y6</accession>
<keyword evidence="3" id="KW-1185">Reference proteome</keyword>
<gene>
    <name evidence="2" type="ORF">ALC60_04568</name>
</gene>
<organism evidence="2 3">
    <name type="scientific">Mycetomoellerius zeteki</name>
    <dbReference type="NCBI Taxonomy" id="64791"/>
    <lineage>
        <taxon>Eukaryota</taxon>
        <taxon>Metazoa</taxon>
        <taxon>Ecdysozoa</taxon>
        <taxon>Arthropoda</taxon>
        <taxon>Hexapoda</taxon>
        <taxon>Insecta</taxon>
        <taxon>Pterygota</taxon>
        <taxon>Neoptera</taxon>
        <taxon>Endopterygota</taxon>
        <taxon>Hymenoptera</taxon>
        <taxon>Apocrita</taxon>
        <taxon>Aculeata</taxon>
        <taxon>Formicoidea</taxon>
        <taxon>Formicidae</taxon>
        <taxon>Myrmicinae</taxon>
        <taxon>Mycetomoellerius</taxon>
    </lineage>
</organism>
<dbReference type="EMBL" id="KQ982431">
    <property type="protein sequence ID" value="KYQ56491.1"/>
    <property type="molecule type" value="Genomic_DNA"/>
</dbReference>
<name>A0A151X7Y6_9HYME</name>
<dbReference type="Proteomes" id="UP000075809">
    <property type="component" value="Unassembled WGS sequence"/>
</dbReference>
<protein>
    <submittedName>
        <fullName evidence="2">Uncharacterized protein</fullName>
    </submittedName>
</protein>
<feature type="region of interest" description="Disordered" evidence="1">
    <location>
        <begin position="99"/>
        <end position="162"/>
    </location>
</feature>
<evidence type="ECO:0000256" key="1">
    <source>
        <dbReference type="SAM" id="MobiDB-lite"/>
    </source>
</evidence>
<feature type="compositionally biased region" description="Basic and acidic residues" evidence="1">
    <location>
        <begin position="101"/>
        <end position="112"/>
    </location>
</feature>
<reference evidence="2 3" key="1">
    <citation type="submission" date="2015-09" db="EMBL/GenBank/DDBJ databases">
        <title>Trachymyrmex zeteki WGS genome.</title>
        <authorList>
            <person name="Nygaard S."/>
            <person name="Hu H."/>
            <person name="Boomsma J."/>
            <person name="Zhang G."/>
        </authorList>
    </citation>
    <scope>NUCLEOTIDE SEQUENCE [LARGE SCALE GENOMIC DNA]</scope>
    <source>
        <strain evidence="2">Tzet28-1</strain>
        <tissue evidence="2">Whole body</tissue>
    </source>
</reference>